<proteinExistence type="predicted"/>
<dbReference type="AlphaFoldDB" id="A0AAU9IKZ5"/>
<gene>
    <name evidence="2" type="ORF">BSTOLATCC_MIC11423</name>
</gene>
<dbReference type="EMBL" id="CAJZBQ010000012">
    <property type="protein sequence ID" value="CAG9314416.1"/>
    <property type="molecule type" value="Genomic_DNA"/>
</dbReference>
<evidence type="ECO:0000313" key="2">
    <source>
        <dbReference type="EMBL" id="CAG9314416.1"/>
    </source>
</evidence>
<name>A0AAU9IKZ5_9CILI</name>
<comment type="caution">
    <text evidence="2">The sequence shown here is derived from an EMBL/GenBank/DDBJ whole genome shotgun (WGS) entry which is preliminary data.</text>
</comment>
<reference evidence="2" key="1">
    <citation type="submission" date="2021-09" db="EMBL/GenBank/DDBJ databases">
        <authorList>
            <consortium name="AG Swart"/>
            <person name="Singh M."/>
            <person name="Singh A."/>
            <person name="Seah K."/>
            <person name="Emmerich C."/>
        </authorList>
    </citation>
    <scope>NUCLEOTIDE SEQUENCE</scope>
    <source>
        <strain evidence="2">ATCC30299</strain>
    </source>
</reference>
<protein>
    <submittedName>
        <fullName evidence="2">Uncharacterized protein</fullName>
    </submittedName>
</protein>
<evidence type="ECO:0000256" key="1">
    <source>
        <dbReference type="SAM" id="MobiDB-lite"/>
    </source>
</evidence>
<dbReference type="Proteomes" id="UP001162131">
    <property type="component" value="Unassembled WGS sequence"/>
</dbReference>
<accession>A0AAU9IKZ5</accession>
<keyword evidence="3" id="KW-1185">Reference proteome</keyword>
<evidence type="ECO:0000313" key="3">
    <source>
        <dbReference type="Proteomes" id="UP001162131"/>
    </source>
</evidence>
<sequence length="209" mass="24326">MTLERLRETSMERLLKRQAADIYEKNNQASLVAWKTYREEVRRKLVSTTSPKKELFFDFQPYKGETVKSADFSFLEDSENDVSAYKVKLNKYRSLISNAKVSRTHGANLKNEFDNIFRTLSPTTRNSSKAQISESKRSESSDFFPKKPSQNQTRSPICEIIPLEQLKSFERCIAKSGLQEVNREYLERLKSVAHLILDKLNRLRYSGLN</sequence>
<feature type="region of interest" description="Disordered" evidence="1">
    <location>
        <begin position="124"/>
        <end position="153"/>
    </location>
</feature>
<feature type="compositionally biased region" description="Polar residues" evidence="1">
    <location>
        <begin position="124"/>
        <end position="133"/>
    </location>
</feature>
<organism evidence="2 3">
    <name type="scientific">Blepharisma stoltei</name>
    <dbReference type="NCBI Taxonomy" id="1481888"/>
    <lineage>
        <taxon>Eukaryota</taxon>
        <taxon>Sar</taxon>
        <taxon>Alveolata</taxon>
        <taxon>Ciliophora</taxon>
        <taxon>Postciliodesmatophora</taxon>
        <taxon>Heterotrichea</taxon>
        <taxon>Heterotrichida</taxon>
        <taxon>Blepharismidae</taxon>
        <taxon>Blepharisma</taxon>
    </lineage>
</organism>